<reference evidence="1 2" key="1">
    <citation type="submission" date="2018-06" db="EMBL/GenBank/DDBJ databases">
        <authorList>
            <consortium name="Pathogen Informatics"/>
            <person name="Doyle S."/>
        </authorList>
    </citation>
    <scope>NUCLEOTIDE SEQUENCE [LARGE SCALE GENOMIC DNA]</scope>
    <source>
        <strain evidence="1 2">NCTC13292</strain>
    </source>
</reference>
<dbReference type="Proteomes" id="UP000254677">
    <property type="component" value="Unassembled WGS sequence"/>
</dbReference>
<organism evidence="1 2">
    <name type="scientific">Legionella donaldsonii</name>
    <dbReference type="NCBI Taxonomy" id="45060"/>
    <lineage>
        <taxon>Bacteria</taxon>
        <taxon>Pseudomonadati</taxon>
        <taxon>Pseudomonadota</taxon>
        <taxon>Gammaproteobacteria</taxon>
        <taxon>Legionellales</taxon>
        <taxon>Legionellaceae</taxon>
        <taxon>Legionella</taxon>
    </lineage>
</organism>
<dbReference type="EMBL" id="UGOA01000001">
    <property type="protein sequence ID" value="STX42001.1"/>
    <property type="molecule type" value="Genomic_DNA"/>
</dbReference>
<accession>A0A378J4S9</accession>
<gene>
    <name evidence="1" type="ORF">NCTC13292_01309</name>
</gene>
<evidence type="ECO:0000313" key="2">
    <source>
        <dbReference type="Proteomes" id="UP000254677"/>
    </source>
</evidence>
<keyword evidence="2" id="KW-1185">Reference proteome</keyword>
<evidence type="ECO:0000313" key="1">
    <source>
        <dbReference type="EMBL" id="STX42001.1"/>
    </source>
</evidence>
<protein>
    <submittedName>
        <fullName evidence="1">Uncharacterized protein</fullName>
    </submittedName>
</protein>
<name>A0A378J4S9_9GAMM</name>
<sequence length="399" mass="44353">MKMPEYLLNDHLTLLKYSMKIAFFVSSVGDTNLALKTIDVLTPKGQGITLISLTKAALQQVSSTKIPPSVKTIALPELLQLDNFVEGRLTQEQLDRIVSHLQKQEVEYAYIGVPSVDNEIPFQLAESVNMPVLMAYEFMFKPDNHCLWKQVPTLSTRSNVKWAIPLDIAKDDFQVPSNRLFVTGHLSIDNAYATSNTSSSKTPQEIREILDVSKDQSLAFISSTTQPVAIDADFFDCLLKELKCHPTMQVRLGLHPGIQDLDAYLQKILAIYKKHPEIAAQFKIILPDNIASRIQVPGLTIGNPEYQAAFLRVNVTGSEAASAAERIAQAVPGALLNQAVLEGKPTYSHLGKPYLPQKYFSNSIASFFTAKVQPPRLKKDLGLDERTAPEIYADIIMQK</sequence>
<proteinExistence type="predicted"/>
<dbReference type="AlphaFoldDB" id="A0A378J4S9"/>